<dbReference type="Proteomes" id="UP001415857">
    <property type="component" value="Unassembled WGS sequence"/>
</dbReference>
<name>A0AAP0R2B8_LIQFO</name>
<reference evidence="1 2" key="1">
    <citation type="journal article" date="2024" name="Plant J.">
        <title>Genome sequences and population genomics reveal climatic adaptation and genomic divergence between two closely related sweetgum species.</title>
        <authorList>
            <person name="Xu W.Q."/>
            <person name="Ren C.Q."/>
            <person name="Zhang X.Y."/>
            <person name="Comes H.P."/>
            <person name="Liu X.H."/>
            <person name="Li Y.G."/>
            <person name="Kettle C.J."/>
            <person name="Jalonen R."/>
            <person name="Gaisberger H."/>
            <person name="Ma Y.Z."/>
            <person name="Qiu Y.X."/>
        </authorList>
    </citation>
    <scope>NUCLEOTIDE SEQUENCE [LARGE SCALE GENOMIC DNA]</scope>
    <source>
        <strain evidence="1">Hangzhou</strain>
    </source>
</reference>
<comment type="caution">
    <text evidence="1">The sequence shown here is derived from an EMBL/GenBank/DDBJ whole genome shotgun (WGS) entry which is preliminary data.</text>
</comment>
<proteinExistence type="predicted"/>
<evidence type="ECO:0000313" key="1">
    <source>
        <dbReference type="EMBL" id="KAK9268302.1"/>
    </source>
</evidence>
<dbReference type="Pfam" id="PF12609">
    <property type="entry name" value="DUF3774"/>
    <property type="match status" value="1"/>
</dbReference>
<dbReference type="EMBL" id="JBBPBK010000015">
    <property type="protein sequence ID" value="KAK9268302.1"/>
    <property type="molecule type" value="Genomic_DNA"/>
</dbReference>
<dbReference type="InterPro" id="IPR022251">
    <property type="entry name" value="DUF3774_wound-induced"/>
</dbReference>
<keyword evidence="2" id="KW-1185">Reference proteome</keyword>
<dbReference type="AlphaFoldDB" id="A0AAP0R2B8"/>
<organism evidence="1 2">
    <name type="scientific">Liquidambar formosana</name>
    <name type="common">Formosan gum</name>
    <dbReference type="NCBI Taxonomy" id="63359"/>
    <lineage>
        <taxon>Eukaryota</taxon>
        <taxon>Viridiplantae</taxon>
        <taxon>Streptophyta</taxon>
        <taxon>Embryophyta</taxon>
        <taxon>Tracheophyta</taxon>
        <taxon>Spermatophyta</taxon>
        <taxon>Magnoliopsida</taxon>
        <taxon>eudicotyledons</taxon>
        <taxon>Gunneridae</taxon>
        <taxon>Pentapetalae</taxon>
        <taxon>Saxifragales</taxon>
        <taxon>Altingiaceae</taxon>
        <taxon>Liquidambar</taxon>
    </lineage>
</organism>
<gene>
    <name evidence="1" type="ORF">L1049_000049</name>
</gene>
<accession>A0AAP0R2B8</accession>
<evidence type="ECO:0000313" key="2">
    <source>
        <dbReference type="Proteomes" id="UP001415857"/>
    </source>
</evidence>
<protein>
    <submittedName>
        <fullName evidence="1">Uncharacterized protein</fullName>
    </submittedName>
</protein>
<sequence length="74" mass="8542">MSGNSRVCKFEVAFESMQQKGDTVAESTGKNHVRWADSGVNTGKRMNYRDEKRREDKDEKLMHLICWGPNSLIH</sequence>